<accession>A0A2A4Z4L1</accession>
<dbReference type="InterPro" id="IPR032466">
    <property type="entry name" value="Metal_Hydrolase"/>
</dbReference>
<feature type="domain" description="Amidohydrolase-related" evidence="1">
    <location>
        <begin position="55"/>
        <end position="398"/>
    </location>
</feature>
<dbReference type="Pfam" id="PF01979">
    <property type="entry name" value="Amidohydro_1"/>
    <property type="match status" value="1"/>
</dbReference>
<dbReference type="CDD" id="cd01299">
    <property type="entry name" value="Met_dep_hydrolase_A"/>
    <property type="match status" value="1"/>
</dbReference>
<evidence type="ECO:0000259" key="1">
    <source>
        <dbReference type="Pfam" id="PF01979"/>
    </source>
</evidence>
<dbReference type="SUPFAM" id="SSF51556">
    <property type="entry name" value="Metallo-dependent hydrolases"/>
    <property type="match status" value="1"/>
</dbReference>
<dbReference type="InterPro" id="IPR057744">
    <property type="entry name" value="OTAase-like"/>
</dbReference>
<dbReference type="PANTHER" id="PTHR43135:SF3">
    <property type="entry name" value="ALPHA-D-RIBOSE 1-METHYLPHOSPHONATE 5-TRIPHOSPHATE DIPHOSPHATASE"/>
    <property type="match status" value="1"/>
</dbReference>
<dbReference type="SUPFAM" id="SSF51338">
    <property type="entry name" value="Composite domain of metallo-dependent hydrolases"/>
    <property type="match status" value="1"/>
</dbReference>
<name>A0A2A4Z4L1_9PROT</name>
<protein>
    <submittedName>
        <fullName evidence="2">Aryldialkylphosphatase</fullName>
    </submittedName>
</protein>
<evidence type="ECO:0000313" key="2">
    <source>
        <dbReference type="EMBL" id="PCJ01902.1"/>
    </source>
</evidence>
<dbReference type="EMBL" id="NVUS01000006">
    <property type="protein sequence ID" value="PCJ01902.1"/>
    <property type="molecule type" value="Genomic_DNA"/>
</dbReference>
<dbReference type="InterPro" id="IPR006680">
    <property type="entry name" value="Amidohydro-rel"/>
</dbReference>
<gene>
    <name evidence="2" type="ORF">COB13_06960</name>
</gene>
<comment type="caution">
    <text evidence="2">The sequence shown here is derived from an EMBL/GenBank/DDBJ whole genome shotgun (WGS) entry which is preliminary data.</text>
</comment>
<reference key="1">
    <citation type="submission" date="2017-08" db="EMBL/GenBank/DDBJ databases">
        <title>A dynamic microbial community with high functional redundancy inhabits the cold, oxic subseafloor aquifer.</title>
        <authorList>
            <person name="Tully B.J."/>
            <person name="Wheat C.G."/>
            <person name="Glazer B.T."/>
            <person name="Huber J.A."/>
        </authorList>
    </citation>
    <scope>NUCLEOTIDE SEQUENCE [LARGE SCALE GENOMIC DNA]</scope>
</reference>
<dbReference type="PANTHER" id="PTHR43135">
    <property type="entry name" value="ALPHA-D-RIBOSE 1-METHYLPHOSPHONATE 5-TRIPHOSPHATE DIPHOSPHATASE"/>
    <property type="match status" value="1"/>
</dbReference>
<proteinExistence type="predicted"/>
<sequence length="398" mass="42099">MTEAILLRNGKIFNGKKMLDGVQSVLIENGKISQIGNDDIFAGFTGQSHDMSGKTILPGLVDCHVHLCYTASGDPRADEAKMGHSQLTLTALTNAQATLKGGVTAVRDCGGRDYMEFGVRDAINSGAFDGPTIYASGKIICMTGGHGHIHGRVADGVDEVRKAVREQILAGSDLIKIMATGGVMTPGVNPEDAHYNAEEMASGVHEAHRFHKRTASHAQGTEGILNAVNAGIDSIEHGIFLNQECIDKMLAAGTYVVPTFAALHNILANAENADGPKIPAFIIEKCLRVAEAHKVSMKLFYAASGKIAMGTDAGTPHNRHGKNADELRLMCANGIKPVDALRISTFNGADLMGLENHGLIAANHAADILIVNGDPSLDIEMVANTQNHVMVIKAGKTV</sequence>
<dbReference type="Gene3D" id="2.30.40.10">
    <property type="entry name" value="Urease, subunit C, domain 1"/>
    <property type="match status" value="1"/>
</dbReference>
<reference evidence="2" key="2">
    <citation type="journal article" date="2018" name="ISME J.">
        <title>A dynamic microbial community with high functional redundancy inhabits the cold, oxic subseafloor aquifer.</title>
        <authorList>
            <person name="Tully B.J."/>
            <person name="Wheat C.G."/>
            <person name="Glazer B.T."/>
            <person name="Huber J.A."/>
        </authorList>
    </citation>
    <scope>NUCLEOTIDE SEQUENCE</scope>
    <source>
        <strain evidence="2">NORP83</strain>
    </source>
</reference>
<dbReference type="InterPro" id="IPR051781">
    <property type="entry name" value="Metallo-dep_Hydrolase"/>
</dbReference>
<dbReference type="InterPro" id="IPR011059">
    <property type="entry name" value="Metal-dep_hydrolase_composite"/>
</dbReference>
<organism evidence="2">
    <name type="scientific">OCS116 cluster bacterium</name>
    <dbReference type="NCBI Taxonomy" id="2030921"/>
    <lineage>
        <taxon>Bacteria</taxon>
        <taxon>Pseudomonadati</taxon>
        <taxon>Pseudomonadota</taxon>
        <taxon>Alphaproteobacteria</taxon>
        <taxon>OCS116 cluster</taxon>
    </lineage>
</organism>
<dbReference type="AlphaFoldDB" id="A0A2A4Z4L1"/>
<dbReference type="Gene3D" id="3.20.20.140">
    <property type="entry name" value="Metal-dependent hydrolases"/>
    <property type="match status" value="1"/>
</dbReference>
<dbReference type="GO" id="GO:0016810">
    <property type="term" value="F:hydrolase activity, acting on carbon-nitrogen (but not peptide) bonds"/>
    <property type="evidence" value="ECO:0007669"/>
    <property type="project" value="InterPro"/>
</dbReference>